<dbReference type="Proteomes" id="UP000504618">
    <property type="component" value="Unplaced"/>
</dbReference>
<sequence>MACVVRLIERLGLKVTPQKTQATLFYTRRGPLKRGPPQEGLSLRVRGIKIPITPHLKYLGMWLDGGRGFGEHVAPRAGQIANSLARLLPNIGGAGGHVRRLYVATVHLVLLYAAPIWWEKVGNTPRFNAKMAAAQKSIAIRAARVYRTVSHIRATTLAGIPPIHLLAKSYAKTYEAVSRILDAGCLDAPTLPPLLDHRRTTWDHPPTEQLLVPDGSQLPLTVPDPRLIAY</sequence>
<dbReference type="RefSeq" id="XP_024872681.1">
    <property type="nucleotide sequence ID" value="XM_025016913.1"/>
</dbReference>
<dbReference type="GeneID" id="112455155"/>
<evidence type="ECO:0000313" key="2">
    <source>
        <dbReference type="RefSeq" id="XP_024872681.1"/>
    </source>
</evidence>
<evidence type="ECO:0000313" key="1">
    <source>
        <dbReference type="Proteomes" id="UP000504618"/>
    </source>
</evidence>
<dbReference type="OrthoDB" id="7554583at2759"/>
<organism evidence="1 2">
    <name type="scientific">Temnothorax curvispinosus</name>
    <dbReference type="NCBI Taxonomy" id="300111"/>
    <lineage>
        <taxon>Eukaryota</taxon>
        <taxon>Metazoa</taxon>
        <taxon>Ecdysozoa</taxon>
        <taxon>Arthropoda</taxon>
        <taxon>Hexapoda</taxon>
        <taxon>Insecta</taxon>
        <taxon>Pterygota</taxon>
        <taxon>Neoptera</taxon>
        <taxon>Endopterygota</taxon>
        <taxon>Hymenoptera</taxon>
        <taxon>Apocrita</taxon>
        <taxon>Aculeata</taxon>
        <taxon>Formicoidea</taxon>
        <taxon>Formicidae</taxon>
        <taxon>Myrmicinae</taxon>
        <taxon>Temnothorax</taxon>
    </lineage>
</organism>
<gene>
    <name evidence="2" type="primary">LOC112455155</name>
</gene>
<name>A0A6J1PTW1_9HYME</name>
<keyword evidence="1" id="KW-1185">Reference proteome</keyword>
<dbReference type="AlphaFoldDB" id="A0A6J1PTW1"/>
<protein>
    <submittedName>
        <fullName evidence="2">Uncharacterized protein LOC112455155</fullName>
    </submittedName>
</protein>
<accession>A0A6J1PTW1</accession>
<reference evidence="2" key="1">
    <citation type="submission" date="2025-08" db="UniProtKB">
        <authorList>
            <consortium name="RefSeq"/>
        </authorList>
    </citation>
    <scope>IDENTIFICATION</scope>
    <source>
        <tissue evidence="2">Whole body</tissue>
    </source>
</reference>
<proteinExistence type="predicted"/>